<feature type="compositionally biased region" description="Low complexity" evidence="1">
    <location>
        <begin position="53"/>
        <end position="82"/>
    </location>
</feature>
<evidence type="ECO:0000313" key="3">
    <source>
        <dbReference type="Proteomes" id="UP001152561"/>
    </source>
</evidence>
<dbReference type="AlphaFoldDB" id="A0A9Q1LXU7"/>
<feature type="compositionally biased region" description="Polar residues" evidence="1">
    <location>
        <begin position="33"/>
        <end position="43"/>
    </location>
</feature>
<dbReference type="EMBL" id="JAJAGQ010000012">
    <property type="protein sequence ID" value="KAJ8547375.1"/>
    <property type="molecule type" value="Genomic_DNA"/>
</dbReference>
<evidence type="ECO:0000313" key="2">
    <source>
        <dbReference type="EMBL" id="KAJ8547375.1"/>
    </source>
</evidence>
<evidence type="ECO:0000256" key="1">
    <source>
        <dbReference type="SAM" id="MobiDB-lite"/>
    </source>
</evidence>
<name>A0A9Q1LXU7_9SOLA</name>
<protein>
    <submittedName>
        <fullName evidence="2">Uncharacterized protein</fullName>
    </submittedName>
</protein>
<sequence>MSQQSRIPEVNEGTALFSGKGKGVKNGGDHFSDGTSSRSYNGQSGEGGHTGFNSGESSYSGSSNYSAASSNGNGYSGSSGYSRPRPGVNYSQQMCSDAGVKRSSSSTNFARSSGSSSNQENHNWIPSLPQFTQEQYQQILHMLSKGNEGNGLAMAAGSLKWSGEGH</sequence>
<reference evidence="3" key="1">
    <citation type="journal article" date="2023" name="Proc. Natl. Acad. Sci. U.S.A.">
        <title>Genomic and structural basis for evolution of tropane alkaloid biosynthesis.</title>
        <authorList>
            <person name="Wanga Y.-J."/>
            <person name="Taina T."/>
            <person name="Yua J.-Y."/>
            <person name="Lia J."/>
            <person name="Xua B."/>
            <person name="Chenc J."/>
            <person name="D'Auriad J.C."/>
            <person name="Huanga J.-P."/>
            <person name="Huanga S.-X."/>
        </authorList>
    </citation>
    <scope>NUCLEOTIDE SEQUENCE [LARGE SCALE GENOMIC DNA]</scope>
    <source>
        <strain evidence="3">cv. KIB-2019</strain>
    </source>
</reference>
<organism evidence="2 3">
    <name type="scientific">Anisodus acutangulus</name>
    <dbReference type="NCBI Taxonomy" id="402998"/>
    <lineage>
        <taxon>Eukaryota</taxon>
        <taxon>Viridiplantae</taxon>
        <taxon>Streptophyta</taxon>
        <taxon>Embryophyta</taxon>
        <taxon>Tracheophyta</taxon>
        <taxon>Spermatophyta</taxon>
        <taxon>Magnoliopsida</taxon>
        <taxon>eudicotyledons</taxon>
        <taxon>Gunneridae</taxon>
        <taxon>Pentapetalae</taxon>
        <taxon>asterids</taxon>
        <taxon>lamiids</taxon>
        <taxon>Solanales</taxon>
        <taxon>Solanaceae</taxon>
        <taxon>Solanoideae</taxon>
        <taxon>Hyoscyameae</taxon>
        <taxon>Anisodus</taxon>
    </lineage>
</organism>
<gene>
    <name evidence="2" type="ORF">K7X08_010961</name>
</gene>
<comment type="caution">
    <text evidence="2">The sequence shown here is derived from an EMBL/GenBank/DDBJ whole genome shotgun (WGS) entry which is preliminary data.</text>
</comment>
<keyword evidence="3" id="KW-1185">Reference proteome</keyword>
<accession>A0A9Q1LXU7</accession>
<dbReference type="Proteomes" id="UP001152561">
    <property type="component" value="Unassembled WGS sequence"/>
</dbReference>
<feature type="compositionally biased region" description="Low complexity" evidence="1">
    <location>
        <begin position="103"/>
        <end position="117"/>
    </location>
</feature>
<proteinExistence type="predicted"/>
<feature type="region of interest" description="Disordered" evidence="1">
    <location>
        <begin position="1"/>
        <end position="125"/>
    </location>
</feature>